<sequence length="121" mass="13398">MSVLSVAYTQCRVATRECVMVLLTQRKVTVTHPLPCHRLRVSTDIRRPLISSPPQHTDAAADVASYFGIKLTICPFTGGRFAPGTILLPSSPVRSQTMRGAVKMSRRKKSSLGRRNQSLYL</sequence>
<reference evidence="2 3" key="1">
    <citation type="journal article" date="2023" name="Sci. Data">
        <title>Genome assembly of the Korean intertidal mud-creeper Batillaria attramentaria.</title>
        <authorList>
            <person name="Patra A.K."/>
            <person name="Ho P.T."/>
            <person name="Jun S."/>
            <person name="Lee S.J."/>
            <person name="Kim Y."/>
            <person name="Won Y.J."/>
        </authorList>
    </citation>
    <scope>NUCLEOTIDE SEQUENCE [LARGE SCALE GENOMIC DNA]</scope>
    <source>
        <strain evidence="2">Wonlab-2016</strain>
    </source>
</reference>
<comment type="caution">
    <text evidence="2">The sequence shown here is derived from an EMBL/GenBank/DDBJ whole genome shotgun (WGS) entry which is preliminary data.</text>
</comment>
<evidence type="ECO:0000313" key="2">
    <source>
        <dbReference type="EMBL" id="KAK7456527.1"/>
    </source>
</evidence>
<name>A0ABD0J480_9CAEN</name>
<evidence type="ECO:0000256" key="1">
    <source>
        <dbReference type="SAM" id="MobiDB-lite"/>
    </source>
</evidence>
<dbReference type="EMBL" id="JACVVK020000684">
    <property type="protein sequence ID" value="KAK7456527.1"/>
    <property type="molecule type" value="Genomic_DNA"/>
</dbReference>
<organism evidence="2 3">
    <name type="scientific">Batillaria attramentaria</name>
    <dbReference type="NCBI Taxonomy" id="370345"/>
    <lineage>
        <taxon>Eukaryota</taxon>
        <taxon>Metazoa</taxon>
        <taxon>Spiralia</taxon>
        <taxon>Lophotrochozoa</taxon>
        <taxon>Mollusca</taxon>
        <taxon>Gastropoda</taxon>
        <taxon>Caenogastropoda</taxon>
        <taxon>Sorbeoconcha</taxon>
        <taxon>Cerithioidea</taxon>
        <taxon>Batillariidae</taxon>
        <taxon>Batillaria</taxon>
    </lineage>
</organism>
<dbReference type="Proteomes" id="UP001519460">
    <property type="component" value="Unassembled WGS sequence"/>
</dbReference>
<accession>A0ABD0J480</accession>
<dbReference type="AlphaFoldDB" id="A0ABD0J480"/>
<proteinExistence type="predicted"/>
<gene>
    <name evidence="2" type="ORF">BaRGS_00039383</name>
</gene>
<protein>
    <submittedName>
        <fullName evidence="2">Uncharacterized protein</fullName>
    </submittedName>
</protein>
<evidence type="ECO:0000313" key="3">
    <source>
        <dbReference type="Proteomes" id="UP001519460"/>
    </source>
</evidence>
<feature type="region of interest" description="Disordered" evidence="1">
    <location>
        <begin position="97"/>
        <end position="121"/>
    </location>
</feature>
<keyword evidence="3" id="KW-1185">Reference proteome</keyword>